<dbReference type="SUPFAM" id="SSF52374">
    <property type="entry name" value="Nucleotidylyl transferase"/>
    <property type="match status" value="1"/>
</dbReference>
<dbReference type="HAMAP" id="MF_00244">
    <property type="entry name" value="NaMN_adenylyltr"/>
    <property type="match status" value="1"/>
</dbReference>
<reference evidence="12 13" key="1">
    <citation type="journal article" date="2015" name="Genome Announc.">
        <title>Expanding the biotechnology potential of lactobacilli through comparative genomics of 213 strains and associated genera.</title>
        <authorList>
            <person name="Sun Z."/>
            <person name="Harris H.M."/>
            <person name="McCann A."/>
            <person name="Guo C."/>
            <person name="Argimon S."/>
            <person name="Zhang W."/>
            <person name="Yang X."/>
            <person name="Jeffery I.B."/>
            <person name="Cooney J.C."/>
            <person name="Kagawa T.F."/>
            <person name="Liu W."/>
            <person name="Song Y."/>
            <person name="Salvetti E."/>
            <person name="Wrobel A."/>
            <person name="Rasinkangas P."/>
            <person name="Parkhill J."/>
            <person name="Rea M.C."/>
            <person name="O'Sullivan O."/>
            <person name="Ritari J."/>
            <person name="Douillard F.P."/>
            <person name="Paul Ross R."/>
            <person name="Yang R."/>
            <person name="Briner A.E."/>
            <person name="Felis G.E."/>
            <person name="de Vos W.M."/>
            <person name="Barrangou R."/>
            <person name="Klaenhammer T.R."/>
            <person name="Caufield P.W."/>
            <person name="Cui Y."/>
            <person name="Zhang H."/>
            <person name="O'Toole P.W."/>
        </authorList>
    </citation>
    <scope>NUCLEOTIDE SEQUENCE [LARGE SCALE GENOMIC DNA]</scope>
    <source>
        <strain evidence="12 13">DSM 20623</strain>
    </source>
</reference>
<evidence type="ECO:0000256" key="1">
    <source>
        <dbReference type="ARBA" id="ARBA00002324"/>
    </source>
</evidence>
<evidence type="ECO:0000256" key="4">
    <source>
        <dbReference type="ARBA" id="ARBA00022679"/>
    </source>
</evidence>
<evidence type="ECO:0000256" key="8">
    <source>
        <dbReference type="ARBA" id="ARBA00023027"/>
    </source>
</evidence>
<gene>
    <name evidence="10" type="primary">nadD</name>
    <name evidence="12" type="ORF">IV74_GL002233</name>
</gene>
<dbReference type="GO" id="GO:0005524">
    <property type="term" value="F:ATP binding"/>
    <property type="evidence" value="ECO:0007669"/>
    <property type="project" value="UniProtKB-KW"/>
</dbReference>
<keyword evidence="5 10" id="KW-0548">Nucleotidyltransferase</keyword>
<dbReference type="NCBIfam" id="TIGR00482">
    <property type="entry name" value="nicotinate (nicotinamide) nucleotide adenylyltransferase"/>
    <property type="match status" value="1"/>
</dbReference>
<dbReference type="RefSeq" id="WP_034569021.1">
    <property type="nucleotide sequence ID" value="NZ_JQBS01000035.1"/>
</dbReference>
<sequence>MISLKNQTIVMTKAEPFVEQRKRVGIIGGTFNPPHIGHLVIADQVGHQLGLDTIYFMPDAEPPHIDRKEAVDATHRLKMVASAIEGNPLFELEEREILRGGKSYTFDTILELTKEHPEIDYYFIIGGDMVEYLPKWYRIDELIQLVQFVGVKRPNYGTDSPYPIIWVDVPAIDVSSTDLRKKLELGCPVHYLIPEKTLTYIKEKGLYQDDK</sequence>
<protein>
    <recommendedName>
        <fullName evidence="10">Probable nicotinate-nucleotide adenylyltransferase</fullName>
        <ecNumber evidence="10">2.7.7.18</ecNumber>
    </recommendedName>
    <alternativeName>
        <fullName evidence="10">Deamido-NAD(+) diphosphorylase</fullName>
    </alternativeName>
    <alternativeName>
        <fullName evidence="10">Deamido-NAD(+) pyrophosphorylase</fullName>
    </alternativeName>
    <alternativeName>
        <fullName evidence="10">Nicotinate mononucleotide adenylyltransferase</fullName>
        <shortName evidence="10">NaMN adenylyltransferase</shortName>
    </alternativeName>
</protein>
<dbReference type="AlphaFoldDB" id="A0A0R2HPU3"/>
<evidence type="ECO:0000256" key="10">
    <source>
        <dbReference type="HAMAP-Rule" id="MF_00244"/>
    </source>
</evidence>
<dbReference type="PANTHER" id="PTHR39321">
    <property type="entry name" value="NICOTINATE-NUCLEOTIDE ADENYLYLTRANSFERASE-RELATED"/>
    <property type="match status" value="1"/>
</dbReference>
<dbReference type="NCBIfam" id="NF000841">
    <property type="entry name" value="PRK00071.1-4"/>
    <property type="match status" value="1"/>
</dbReference>
<keyword evidence="7 10" id="KW-0067">ATP-binding</keyword>
<keyword evidence="4 10" id="KW-0808">Transferase</keyword>
<evidence type="ECO:0000313" key="13">
    <source>
        <dbReference type="Proteomes" id="UP000051658"/>
    </source>
</evidence>
<evidence type="ECO:0000256" key="5">
    <source>
        <dbReference type="ARBA" id="ARBA00022695"/>
    </source>
</evidence>
<name>A0A0R2HPU3_CARDV</name>
<dbReference type="CDD" id="cd02165">
    <property type="entry name" value="NMNAT"/>
    <property type="match status" value="1"/>
</dbReference>
<dbReference type="Pfam" id="PF01467">
    <property type="entry name" value="CTP_transf_like"/>
    <property type="match status" value="1"/>
</dbReference>
<proteinExistence type="inferred from homology"/>
<dbReference type="GO" id="GO:0004515">
    <property type="term" value="F:nicotinate-nucleotide adenylyltransferase activity"/>
    <property type="evidence" value="ECO:0007669"/>
    <property type="project" value="UniProtKB-UniRule"/>
</dbReference>
<evidence type="ECO:0000256" key="9">
    <source>
        <dbReference type="ARBA" id="ARBA00048721"/>
    </source>
</evidence>
<keyword evidence="3 10" id="KW-0662">Pyridine nucleotide biosynthesis</keyword>
<comment type="similarity">
    <text evidence="10">Belongs to the NadD family.</text>
</comment>
<comment type="pathway">
    <text evidence="2 10">Cofactor biosynthesis; NAD(+) biosynthesis; deamido-NAD(+) from nicotinate D-ribonucleotide: step 1/1.</text>
</comment>
<evidence type="ECO:0000256" key="6">
    <source>
        <dbReference type="ARBA" id="ARBA00022741"/>
    </source>
</evidence>
<dbReference type="NCBIfam" id="TIGR00125">
    <property type="entry name" value="cyt_tran_rel"/>
    <property type="match status" value="1"/>
</dbReference>
<dbReference type="GO" id="GO:0009435">
    <property type="term" value="P:NAD+ biosynthetic process"/>
    <property type="evidence" value="ECO:0007669"/>
    <property type="project" value="UniProtKB-UniRule"/>
</dbReference>
<evidence type="ECO:0000256" key="7">
    <source>
        <dbReference type="ARBA" id="ARBA00022840"/>
    </source>
</evidence>
<evidence type="ECO:0000256" key="3">
    <source>
        <dbReference type="ARBA" id="ARBA00022642"/>
    </source>
</evidence>
<organism evidence="12 13">
    <name type="scientific">Carnobacterium divergens DSM 20623</name>
    <dbReference type="NCBI Taxonomy" id="1449336"/>
    <lineage>
        <taxon>Bacteria</taxon>
        <taxon>Bacillati</taxon>
        <taxon>Bacillota</taxon>
        <taxon>Bacilli</taxon>
        <taxon>Lactobacillales</taxon>
        <taxon>Carnobacteriaceae</taxon>
        <taxon>Carnobacterium</taxon>
    </lineage>
</organism>
<dbReference type="Proteomes" id="UP000051658">
    <property type="component" value="Unassembled WGS sequence"/>
</dbReference>
<accession>A0A0R2HPU3</accession>
<dbReference type="UniPathway" id="UPA00253">
    <property type="reaction ID" value="UER00332"/>
</dbReference>
<dbReference type="Gene3D" id="3.40.50.620">
    <property type="entry name" value="HUPs"/>
    <property type="match status" value="1"/>
</dbReference>
<dbReference type="eggNOG" id="COG1057">
    <property type="taxonomic scope" value="Bacteria"/>
</dbReference>
<comment type="function">
    <text evidence="1 10">Catalyzes the reversible adenylation of nicotinate mononucleotide (NaMN) to nicotinic acid adenine dinucleotide (NaAD).</text>
</comment>
<evidence type="ECO:0000256" key="2">
    <source>
        <dbReference type="ARBA" id="ARBA00005019"/>
    </source>
</evidence>
<dbReference type="GeneID" id="89589223"/>
<dbReference type="EMBL" id="JQBS01000035">
    <property type="protein sequence ID" value="KRN54648.1"/>
    <property type="molecule type" value="Genomic_DNA"/>
</dbReference>
<dbReference type="InterPro" id="IPR014729">
    <property type="entry name" value="Rossmann-like_a/b/a_fold"/>
</dbReference>
<dbReference type="InterPro" id="IPR005248">
    <property type="entry name" value="NadD/NMNAT"/>
</dbReference>
<comment type="caution">
    <text evidence="12">The sequence shown here is derived from an EMBL/GenBank/DDBJ whole genome shotgun (WGS) entry which is preliminary data.</text>
</comment>
<dbReference type="PANTHER" id="PTHR39321:SF3">
    <property type="entry name" value="PHOSPHOPANTETHEINE ADENYLYLTRANSFERASE"/>
    <property type="match status" value="1"/>
</dbReference>
<evidence type="ECO:0000313" key="12">
    <source>
        <dbReference type="EMBL" id="KRN54648.1"/>
    </source>
</evidence>
<dbReference type="InterPro" id="IPR004821">
    <property type="entry name" value="Cyt_trans-like"/>
</dbReference>
<feature type="domain" description="Cytidyltransferase-like" evidence="11">
    <location>
        <begin position="26"/>
        <end position="181"/>
    </location>
</feature>
<dbReference type="PATRIC" id="fig|1449336.4.peg.2271"/>
<dbReference type="EC" id="2.7.7.18" evidence="10"/>
<evidence type="ECO:0000259" key="11">
    <source>
        <dbReference type="Pfam" id="PF01467"/>
    </source>
</evidence>
<keyword evidence="8 10" id="KW-0520">NAD</keyword>
<keyword evidence="6 10" id="KW-0547">Nucleotide-binding</keyword>
<comment type="catalytic activity">
    <reaction evidence="9 10">
        <text>nicotinate beta-D-ribonucleotide + ATP + H(+) = deamido-NAD(+) + diphosphate</text>
        <dbReference type="Rhea" id="RHEA:22860"/>
        <dbReference type="ChEBI" id="CHEBI:15378"/>
        <dbReference type="ChEBI" id="CHEBI:30616"/>
        <dbReference type="ChEBI" id="CHEBI:33019"/>
        <dbReference type="ChEBI" id="CHEBI:57502"/>
        <dbReference type="ChEBI" id="CHEBI:58437"/>
        <dbReference type="EC" id="2.7.7.18"/>
    </reaction>
</comment>
<keyword evidence="13" id="KW-1185">Reference proteome</keyword>
<dbReference type="NCBIfam" id="NF000840">
    <property type="entry name" value="PRK00071.1-3"/>
    <property type="match status" value="1"/>
</dbReference>